<name>A0A0F8YPZ1_9ZZZZ</name>
<dbReference type="EMBL" id="LAZR01052222">
    <property type="protein sequence ID" value="KKK83437.1"/>
    <property type="molecule type" value="Genomic_DNA"/>
</dbReference>
<keyword evidence="1" id="KW-0472">Membrane</keyword>
<organism evidence="2">
    <name type="scientific">marine sediment metagenome</name>
    <dbReference type="NCBI Taxonomy" id="412755"/>
    <lineage>
        <taxon>unclassified sequences</taxon>
        <taxon>metagenomes</taxon>
        <taxon>ecological metagenomes</taxon>
    </lineage>
</organism>
<evidence type="ECO:0000313" key="2">
    <source>
        <dbReference type="EMBL" id="KKK83437.1"/>
    </source>
</evidence>
<reference evidence="2" key="1">
    <citation type="journal article" date="2015" name="Nature">
        <title>Complex archaea that bridge the gap between prokaryotes and eukaryotes.</title>
        <authorList>
            <person name="Spang A."/>
            <person name="Saw J.H."/>
            <person name="Jorgensen S.L."/>
            <person name="Zaremba-Niedzwiedzka K."/>
            <person name="Martijn J."/>
            <person name="Lind A.E."/>
            <person name="van Eijk R."/>
            <person name="Schleper C."/>
            <person name="Guy L."/>
            <person name="Ettema T.J."/>
        </authorList>
    </citation>
    <scope>NUCLEOTIDE SEQUENCE</scope>
</reference>
<feature type="transmembrane region" description="Helical" evidence="1">
    <location>
        <begin position="50"/>
        <end position="68"/>
    </location>
</feature>
<dbReference type="AlphaFoldDB" id="A0A0F8YPZ1"/>
<evidence type="ECO:0000256" key="1">
    <source>
        <dbReference type="SAM" id="Phobius"/>
    </source>
</evidence>
<sequence>MPTFKPLRPYHPDCDGDRRNKYFYIGIVYIGLSVVYSVIETIFIYPSKVWYAPILVLVFFGFPFLLGLKASK</sequence>
<keyword evidence="1" id="KW-0812">Transmembrane</keyword>
<proteinExistence type="predicted"/>
<feature type="transmembrane region" description="Helical" evidence="1">
    <location>
        <begin position="21"/>
        <end position="44"/>
    </location>
</feature>
<accession>A0A0F8YPZ1</accession>
<comment type="caution">
    <text evidence="2">The sequence shown here is derived from an EMBL/GenBank/DDBJ whole genome shotgun (WGS) entry which is preliminary data.</text>
</comment>
<keyword evidence="1" id="KW-1133">Transmembrane helix</keyword>
<protein>
    <submittedName>
        <fullName evidence="2">Uncharacterized protein</fullName>
    </submittedName>
</protein>
<gene>
    <name evidence="2" type="ORF">LCGC14_2793400</name>
</gene>